<dbReference type="EMBL" id="LRBS01000011">
    <property type="protein sequence ID" value="OII77941.1"/>
    <property type="molecule type" value="Genomic_DNA"/>
</dbReference>
<proteinExistence type="predicted"/>
<evidence type="ECO:0000256" key="1">
    <source>
        <dbReference type="SAM" id="Phobius"/>
    </source>
</evidence>
<feature type="transmembrane region" description="Helical" evidence="1">
    <location>
        <begin position="400"/>
        <end position="425"/>
    </location>
</feature>
<name>A0A1J4MYE2_9CRYT</name>
<keyword evidence="1" id="KW-0812">Transmembrane</keyword>
<reference evidence="2 3" key="1">
    <citation type="submission" date="2016-10" db="EMBL/GenBank/DDBJ databases">
        <title>Reductive evolution of mitochondrial metabolism and differential evolution of invasion-related proteins in Cryptosporidium.</title>
        <authorList>
            <person name="Liu S."/>
            <person name="Roellig D.M."/>
            <person name="Guo Y."/>
            <person name="Li N."/>
            <person name="Frace M.A."/>
            <person name="Tang K."/>
            <person name="Zhang L."/>
            <person name="Feng Y."/>
            <person name="Xiao L."/>
        </authorList>
    </citation>
    <scope>NUCLEOTIDE SEQUENCE [LARGE SCALE GENOMIC DNA]</scope>
    <source>
        <strain evidence="2">30847</strain>
    </source>
</reference>
<evidence type="ECO:0000313" key="3">
    <source>
        <dbReference type="Proteomes" id="UP000186804"/>
    </source>
</evidence>
<organism evidence="2 3">
    <name type="scientific">Cryptosporidium andersoni</name>
    <dbReference type="NCBI Taxonomy" id="117008"/>
    <lineage>
        <taxon>Eukaryota</taxon>
        <taxon>Sar</taxon>
        <taxon>Alveolata</taxon>
        <taxon>Apicomplexa</taxon>
        <taxon>Conoidasida</taxon>
        <taxon>Coccidia</taxon>
        <taxon>Eucoccidiorida</taxon>
        <taxon>Eimeriorina</taxon>
        <taxon>Cryptosporidiidae</taxon>
        <taxon>Cryptosporidium</taxon>
    </lineage>
</organism>
<evidence type="ECO:0000313" key="2">
    <source>
        <dbReference type="EMBL" id="OII77941.1"/>
    </source>
</evidence>
<dbReference type="OrthoDB" id="338461at2759"/>
<comment type="caution">
    <text evidence="2">The sequence shown here is derived from an EMBL/GenBank/DDBJ whole genome shotgun (WGS) entry which is preliminary data.</text>
</comment>
<feature type="transmembrane region" description="Helical" evidence="1">
    <location>
        <begin position="27"/>
        <end position="48"/>
    </location>
</feature>
<dbReference type="GeneID" id="92367933"/>
<keyword evidence="1" id="KW-1133">Transmembrane helix</keyword>
<dbReference type="VEuPathDB" id="CryptoDB:cand_037490"/>
<gene>
    <name evidence="2" type="ORF">cand_037490</name>
</gene>
<dbReference type="AlphaFoldDB" id="A0A1J4MYE2"/>
<accession>A0A1J4MYE2</accession>
<keyword evidence="3" id="KW-1185">Reference proteome</keyword>
<dbReference type="RefSeq" id="XP_067069787.1">
    <property type="nucleotide sequence ID" value="XM_067213974.1"/>
</dbReference>
<dbReference type="Proteomes" id="UP000186804">
    <property type="component" value="Unassembled WGS sequence"/>
</dbReference>
<keyword evidence="1" id="KW-0472">Membrane</keyword>
<protein>
    <submittedName>
        <fullName evidence="2">Uncharacterized protein</fullName>
    </submittedName>
</protein>
<sequence>MKLYESIRDIVLPGTFGTGRRAYFTEVIATIYQIAIFIFVIASIYNSFRLYVHYGRINSFVTTYSESNSIEAPSIIFCYSSSIQVNKILPFNTKIYARILYNNNLYYSLPIKLRYCQFGVYLCMCSDIWTQTFYGPMTFYNQSIELYRSNSKDLNVYLPGKFPLPKFTKDELDRQVPKSLTKKQAENRHYKPHLVNWCNLSIMEINITRVESKLYSTLQGYKTNFTKESLNTIQCEFKDAIEFLIMEDEDVPGYIGFYTSKTYEVLEPMWIKVSTPSLIFAYLQLEKNWIIDFQWVKNIFNIWHLFSRSRRIKLKNSSNYNNEDEVSLPSLVTESHQLAADIVQIHGNILPTHWWILHSNDDDIQSKNFLDINKTSTLWIRAEYQSFLTPNTVRVANKHFLLVLFGLAISILFSLNYLSLFYSIFPFYRGDIPKLKVSFIIKILSCNLIKSYHDDNIENDSTC</sequence>